<proteinExistence type="predicted"/>
<feature type="region of interest" description="Disordered" evidence="1">
    <location>
        <begin position="1"/>
        <end position="31"/>
    </location>
</feature>
<feature type="compositionally biased region" description="Basic and acidic residues" evidence="1">
    <location>
        <begin position="1"/>
        <end position="18"/>
    </location>
</feature>
<dbReference type="OrthoDB" id="2107880at2759"/>
<keyword evidence="3" id="KW-1185">Reference proteome</keyword>
<dbReference type="STRING" id="27349.A0A0L6UDZ5"/>
<feature type="compositionally biased region" description="Polar residues" evidence="1">
    <location>
        <begin position="21"/>
        <end position="31"/>
    </location>
</feature>
<dbReference type="VEuPathDB" id="FungiDB:VP01_697g7"/>
<evidence type="ECO:0000313" key="2">
    <source>
        <dbReference type="EMBL" id="KNZ46768.1"/>
    </source>
</evidence>
<sequence length="184" mass="21111">MASLYDRESRDIEKEKKKCSGTASPTMTTRPAAQQLQKIQAQLKQIQASWPLDPLRLNQPDLQISNAISNAIHRVTSNQYQTPLHDVDKRTIEGAARMLASLENLSNGSIAKKVLLSHIYHCLSYLSSHFFSHLTPFLPSQFPLPQSLRNPASFPRHYEELNEGVERAIRGESLPWYRRWIRFT</sequence>
<protein>
    <submittedName>
        <fullName evidence="2">Uncharacterized protein</fullName>
    </submittedName>
</protein>
<accession>A0A0L6UDZ5</accession>
<dbReference type="Proteomes" id="UP000037035">
    <property type="component" value="Unassembled WGS sequence"/>
</dbReference>
<comment type="caution">
    <text evidence="2">The sequence shown here is derived from an EMBL/GenBank/DDBJ whole genome shotgun (WGS) entry which is preliminary data.</text>
</comment>
<reference evidence="2 3" key="1">
    <citation type="submission" date="2015-08" db="EMBL/GenBank/DDBJ databases">
        <title>Next Generation Sequencing and Analysis of the Genome of Puccinia sorghi L Schw, the Causal Agent of Maize Common Rust.</title>
        <authorList>
            <person name="Rochi L."/>
            <person name="Burguener G."/>
            <person name="Darino M."/>
            <person name="Turjanski A."/>
            <person name="Kreff E."/>
            <person name="Dieguez M.J."/>
            <person name="Sacco F."/>
        </authorList>
    </citation>
    <scope>NUCLEOTIDE SEQUENCE [LARGE SCALE GENOMIC DNA]</scope>
    <source>
        <strain evidence="2 3">RO10H11247</strain>
    </source>
</reference>
<dbReference type="EMBL" id="LAVV01012360">
    <property type="protein sequence ID" value="KNZ46768.1"/>
    <property type="molecule type" value="Genomic_DNA"/>
</dbReference>
<evidence type="ECO:0000313" key="3">
    <source>
        <dbReference type="Proteomes" id="UP000037035"/>
    </source>
</evidence>
<gene>
    <name evidence="2" type="ORF">VP01_697g7</name>
</gene>
<name>A0A0L6UDZ5_9BASI</name>
<evidence type="ECO:0000256" key="1">
    <source>
        <dbReference type="SAM" id="MobiDB-lite"/>
    </source>
</evidence>
<organism evidence="2 3">
    <name type="scientific">Puccinia sorghi</name>
    <dbReference type="NCBI Taxonomy" id="27349"/>
    <lineage>
        <taxon>Eukaryota</taxon>
        <taxon>Fungi</taxon>
        <taxon>Dikarya</taxon>
        <taxon>Basidiomycota</taxon>
        <taxon>Pucciniomycotina</taxon>
        <taxon>Pucciniomycetes</taxon>
        <taxon>Pucciniales</taxon>
        <taxon>Pucciniaceae</taxon>
        <taxon>Puccinia</taxon>
    </lineage>
</organism>
<dbReference type="AlphaFoldDB" id="A0A0L6UDZ5"/>